<dbReference type="HOGENOM" id="CLU_1504483_0_0_1"/>
<reference evidence="2 3" key="1">
    <citation type="submission" date="2014-05" db="EMBL/GenBank/DDBJ databases">
        <title>Draft genome sequence of a rare smut relative, Tilletiaria anomala UBC 951.</title>
        <authorList>
            <consortium name="DOE Joint Genome Institute"/>
            <person name="Toome M."/>
            <person name="Kuo A."/>
            <person name="Henrissat B."/>
            <person name="Lipzen A."/>
            <person name="Tritt A."/>
            <person name="Yoshinaga Y."/>
            <person name="Zane M."/>
            <person name="Barry K."/>
            <person name="Grigoriev I.V."/>
            <person name="Spatafora J.W."/>
            <person name="Aimea M.C."/>
        </authorList>
    </citation>
    <scope>NUCLEOTIDE SEQUENCE [LARGE SCALE GENOMIC DNA]</scope>
    <source>
        <strain evidence="2 3">UBC 951</strain>
    </source>
</reference>
<evidence type="ECO:0000256" key="1">
    <source>
        <dbReference type="SAM" id="MobiDB-lite"/>
    </source>
</evidence>
<comment type="caution">
    <text evidence="2">The sequence shown here is derived from an EMBL/GenBank/DDBJ whole genome shotgun (WGS) entry which is preliminary data.</text>
</comment>
<organism evidence="2 3">
    <name type="scientific">Tilletiaria anomala (strain ATCC 24038 / CBS 436.72 / UBC 951)</name>
    <dbReference type="NCBI Taxonomy" id="1037660"/>
    <lineage>
        <taxon>Eukaryota</taxon>
        <taxon>Fungi</taxon>
        <taxon>Dikarya</taxon>
        <taxon>Basidiomycota</taxon>
        <taxon>Ustilaginomycotina</taxon>
        <taxon>Exobasidiomycetes</taxon>
        <taxon>Georgefischeriales</taxon>
        <taxon>Tilletiariaceae</taxon>
        <taxon>Tilletiaria</taxon>
    </lineage>
</organism>
<protein>
    <submittedName>
        <fullName evidence="2">Uncharacterized protein</fullName>
    </submittedName>
</protein>
<dbReference type="Proteomes" id="UP000027361">
    <property type="component" value="Unassembled WGS sequence"/>
</dbReference>
<name>A0A066VIV1_TILAU</name>
<dbReference type="InParanoid" id="A0A066VIV1"/>
<proteinExistence type="predicted"/>
<evidence type="ECO:0000313" key="3">
    <source>
        <dbReference type="Proteomes" id="UP000027361"/>
    </source>
</evidence>
<feature type="region of interest" description="Disordered" evidence="1">
    <location>
        <begin position="126"/>
        <end position="147"/>
    </location>
</feature>
<dbReference type="GeneID" id="25267266"/>
<gene>
    <name evidence="2" type="ORF">K437DRAFT_295535</name>
</gene>
<evidence type="ECO:0000313" key="2">
    <source>
        <dbReference type="EMBL" id="KDN41672.1"/>
    </source>
</evidence>
<dbReference type="AlphaFoldDB" id="A0A066VIV1"/>
<accession>A0A066VIV1</accession>
<dbReference type="EMBL" id="JMSN01000077">
    <property type="protein sequence ID" value="KDN41672.1"/>
    <property type="molecule type" value="Genomic_DNA"/>
</dbReference>
<sequence>MSLHRSGMDCLLSAPPILQTCSLPANTLHLRLNLLLLNPGSIADDSETSLPAQHRISPFATPTPRVAPNPGPRYTACAPCGPCPSCLRLLERVVHSEDRLHRLPFSRVHRRVVLMGTCCRQCLSQGPTEGPRMALTSGPSTSPKACSALRRSIPNTSSSILRNTTAWYPTSTGPSCSLE</sequence>
<dbReference type="RefSeq" id="XP_013241801.1">
    <property type="nucleotide sequence ID" value="XM_013386347.1"/>
</dbReference>
<keyword evidence="3" id="KW-1185">Reference proteome</keyword>